<evidence type="ECO:0000256" key="4">
    <source>
        <dbReference type="RuleBase" id="RU003719"/>
    </source>
</evidence>
<dbReference type="InterPro" id="IPR050857">
    <property type="entry name" value="D-2-hydroxyacid_DH"/>
</dbReference>
<reference evidence="7 8" key="1">
    <citation type="submission" date="2019-08" db="EMBL/GenBank/DDBJ databases">
        <authorList>
            <person name="Ye J."/>
        </authorList>
    </citation>
    <scope>NUCLEOTIDE SEQUENCE [LARGE SCALE GENOMIC DNA]</scope>
    <source>
        <strain evidence="7 8">TK008</strain>
    </source>
</reference>
<dbReference type="PANTHER" id="PTHR42789">
    <property type="entry name" value="D-ISOMER SPECIFIC 2-HYDROXYACID DEHYDROGENASE FAMILY PROTEIN (AFU_ORTHOLOGUE AFUA_6G10090)"/>
    <property type="match status" value="1"/>
</dbReference>
<comment type="similarity">
    <text evidence="1 4">Belongs to the D-isomer specific 2-hydroxyacid dehydrogenase family.</text>
</comment>
<keyword evidence="2 4" id="KW-0560">Oxidoreductase</keyword>
<keyword evidence="8" id="KW-1185">Reference proteome</keyword>
<dbReference type="GO" id="GO:0051287">
    <property type="term" value="F:NAD binding"/>
    <property type="evidence" value="ECO:0007669"/>
    <property type="project" value="InterPro"/>
</dbReference>
<gene>
    <name evidence="7" type="ORF">FQV27_05050</name>
</gene>
<dbReference type="Pfam" id="PF00389">
    <property type="entry name" value="2-Hacid_dh"/>
    <property type="match status" value="1"/>
</dbReference>
<feature type="domain" description="D-isomer specific 2-hydroxyacid dehydrogenase NAD-binding" evidence="6">
    <location>
        <begin position="114"/>
        <end position="289"/>
    </location>
</feature>
<dbReference type="SUPFAM" id="SSF52283">
    <property type="entry name" value="Formate/glycerate dehydrogenase catalytic domain-like"/>
    <property type="match status" value="1"/>
</dbReference>
<evidence type="ECO:0000256" key="3">
    <source>
        <dbReference type="ARBA" id="ARBA00023027"/>
    </source>
</evidence>
<dbReference type="SUPFAM" id="SSF51735">
    <property type="entry name" value="NAD(P)-binding Rossmann-fold domains"/>
    <property type="match status" value="1"/>
</dbReference>
<protein>
    <submittedName>
        <fullName evidence="7">D-2-hydroxyacid dehydrogenase family protein</fullName>
    </submittedName>
</protein>
<feature type="domain" description="D-isomer specific 2-hydroxyacid dehydrogenase catalytic" evidence="5">
    <location>
        <begin position="18"/>
        <end position="316"/>
    </location>
</feature>
<comment type="caution">
    <text evidence="7">The sequence shown here is derived from an EMBL/GenBank/DDBJ whole genome shotgun (WGS) entry which is preliminary data.</text>
</comment>
<dbReference type="OrthoDB" id="9793626at2"/>
<dbReference type="InterPro" id="IPR006140">
    <property type="entry name" value="D-isomer_DH_NAD-bd"/>
</dbReference>
<dbReference type="Proteomes" id="UP000321562">
    <property type="component" value="Unassembled WGS sequence"/>
</dbReference>
<accession>A0A5C6SBL4</accession>
<dbReference type="EMBL" id="VOPL01000001">
    <property type="protein sequence ID" value="TXB71213.1"/>
    <property type="molecule type" value="Genomic_DNA"/>
</dbReference>
<evidence type="ECO:0000256" key="2">
    <source>
        <dbReference type="ARBA" id="ARBA00023002"/>
    </source>
</evidence>
<proteinExistence type="inferred from homology"/>
<organism evidence="7 8">
    <name type="scientific">Paracoccus aurantiacus</name>
    <dbReference type="NCBI Taxonomy" id="2599412"/>
    <lineage>
        <taxon>Bacteria</taxon>
        <taxon>Pseudomonadati</taxon>
        <taxon>Pseudomonadota</taxon>
        <taxon>Alphaproteobacteria</taxon>
        <taxon>Rhodobacterales</taxon>
        <taxon>Paracoccaceae</taxon>
        <taxon>Paracoccus</taxon>
    </lineage>
</organism>
<dbReference type="Pfam" id="PF02826">
    <property type="entry name" value="2-Hacid_dh_C"/>
    <property type="match status" value="1"/>
</dbReference>
<dbReference type="PANTHER" id="PTHR42789:SF1">
    <property type="entry name" value="D-ISOMER SPECIFIC 2-HYDROXYACID DEHYDROGENASE FAMILY PROTEIN (AFU_ORTHOLOGUE AFUA_6G10090)"/>
    <property type="match status" value="1"/>
</dbReference>
<dbReference type="RefSeq" id="WP_147096711.1">
    <property type="nucleotide sequence ID" value="NZ_JBHUFH010000002.1"/>
</dbReference>
<dbReference type="InterPro" id="IPR036291">
    <property type="entry name" value="NAD(P)-bd_dom_sf"/>
</dbReference>
<keyword evidence="3" id="KW-0520">NAD</keyword>
<dbReference type="Gene3D" id="3.40.50.720">
    <property type="entry name" value="NAD(P)-binding Rossmann-like Domain"/>
    <property type="match status" value="2"/>
</dbReference>
<dbReference type="AlphaFoldDB" id="A0A5C6SBL4"/>
<evidence type="ECO:0000256" key="1">
    <source>
        <dbReference type="ARBA" id="ARBA00005854"/>
    </source>
</evidence>
<evidence type="ECO:0000259" key="5">
    <source>
        <dbReference type="Pfam" id="PF00389"/>
    </source>
</evidence>
<evidence type="ECO:0000313" key="7">
    <source>
        <dbReference type="EMBL" id="TXB71213.1"/>
    </source>
</evidence>
<evidence type="ECO:0000259" key="6">
    <source>
        <dbReference type="Pfam" id="PF02826"/>
    </source>
</evidence>
<sequence length="331" mass="35452">MRVHVLDDWYDTLRDLPCMSLLSDHQVTIWNDRVTDETALAARLADADAVVLFRDRTPVTASLVERLTGPRLIAMRGQHGHVDVQALSAAGILFASKMTKDGPSTPTAELAFLHALSALRYFPEQIASARAGNWQGGAPLGRGAAGKVLGLYGYGGIAGKVADYARAFGMTVQWWASEAGRARAIADGETVPATRADFFATSDIVSIHKRLLPATKAEITQADLMAMQPGSVLVNTSRAGLIEDGAILRALEAGRVGRAALDVFADEPVESADDPLISHPNVIPTPHIGFITAEELNSQFAEIFDIVNAYARGQPSAMINPEVWTEGRGRA</sequence>
<dbReference type="GO" id="GO:0016616">
    <property type="term" value="F:oxidoreductase activity, acting on the CH-OH group of donors, NAD or NADP as acceptor"/>
    <property type="evidence" value="ECO:0007669"/>
    <property type="project" value="InterPro"/>
</dbReference>
<dbReference type="InterPro" id="IPR006139">
    <property type="entry name" value="D-isomer_2_OHA_DH_cat_dom"/>
</dbReference>
<name>A0A5C6SBL4_9RHOB</name>
<evidence type="ECO:0000313" key="8">
    <source>
        <dbReference type="Proteomes" id="UP000321562"/>
    </source>
</evidence>